<dbReference type="AlphaFoldDB" id="A0AAN9L5Q2"/>
<reference evidence="1 2" key="1">
    <citation type="submission" date="2024-01" db="EMBL/GenBank/DDBJ databases">
        <title>The genomes of 5 underutilized Papilionoideae crops provide insights into root nodulation and disease resistanc.</title>
        <authorList>
            <person name="Jiang F."/>
        </authorList>
    </citation>
    <scope>NUCLEOTIDE SEQUENCE [LARGE SCALE GENOMIC DNA]</scope>
    <source>
        <strain evidence="1">LVBAO_FW01</strain>
        <tissue evidence="1">Leaves</tissue>
    </source>
</reference>
<keyword evidence="2" id="KW-1185">Reference proteome</keyword>
<protein>
    <submittedName>
        <fullName evidence="1">Uncharacterized protein</fullName>
    </submittedName>
</protein>
<evidence type="ECO:0000313" key="2">
    <source>
        <dbReference type="Proteomes" id="UP001367508"/>
    </source>
</evidence>
<accession>A0AAN9L5Q2</accession>
<sequence length="74" mass="8249">MAIGRKSLLLLEVTDLKTRFLRLPLFHQDGLDGTQEMIAELEISLTIYVPGASDLVMTRLPSLGLYSVITDTRT</sequence>
<dbReference type="Proteomes" id="UP001367508">
    <property type="component" value="Unassembled WGS sequence"/>
</dbReference>
<gene>
    <name evidence="1" type="ORF">VNO77_23383</name>
</gene>
<organism evidence="1 2">
    <name type="scientific">Canavalia gladiata</name>
    <name type="common">Sword bean</name>
    <name type="synonym">Dolichos gladiatus</name>
    <dbReference type="NCBI Taxonomy" id="3824"/>
    <lineage>
        <taxon>Eukaryota</taxon>
        <taxon>Viridiplantae</taxon>
        <taxon>Streptophyta</taxon>
        <taxon>Embryophyta</taxon>
        <taxon>Tracheophyta</taxon>
        <taxon>Spermatophyta</taxon>
        <taxon>Magnoliopsida</taxon>
        <taxon>eudicotyledons</taxon>
        <taxon>Gunneridae</taxon>
        <taxon>Pentapetalae</taxon>
        <taxon>rosids</taxon>
        <taxon>fabids</taxon>
        <taxon>Fabales</taxon>
        <taxon>Fabaceae</taxon>
        <taxon>Papilionoideae</taxon>
        <taxon>50 kb inversion clade</taxon>
        <taxon>NPAAA clade</taxon>
        <taxon>indigoferoid/millettioid clade</taxon>
        <taxon>Phaseoleae</taxon>
        <taxon>Canavalia</taxon>
    </lineage>
</organism>
<comment type="caution">
    <text evidence="1">The sequence shown here is derived from an EMBL/GenBank/DDBJ whole genome shotgun (WGS) entry which is preliminary data.</text>
</comment>
<dbReference type="EMBL" id="JAYMYQ010000005">
    <property type="protein sequence ID" value="KAK7329231.1"/>
    <property type="molecule type" value="Genomic_DNA"/>
</dbReference>
<name>A0AAN9L5Q2_CANGL</name>
<proteinExistence type="predicted"/>
<evidence type="ECO:0000313" key="1">
    <source>
        <dbReference type="EMBL" id="KAK7329231.1"/>
    </source>
</evidence>